<dbReference type="AlphaFoldDB" id="N6Y6S1"/>
<dbReference type="STRING" id="1123367.GCA_000621305_02738"/>
<dbReference type="GO" id="GO:0006086">
    <property type="term" value="P:pyruvate decarboxylation to acetyl-CoA"/>
    <property type="evidence" value="ECO:0007669"/>
    <property type="project" value="TreeGrafter"/>
</dbReference>
<accession>N6Y6S1</accession>
<dbReference type="SUPFAM" id="SSF52777">
    <property type="entry name" value="CoA-dependent acyltransferases"/>
    <property type="match status" value="1"/>
</dbReference>
<evidence type="ECO:0000256" key="10">
    <source>
        <dbReference type="ARBA" id="ARBA00029730"/>
    </source>
</evidence>
<comment type="subunit">
    <text evidence="3">Forms a 24-polypeptide structural core with octahedral symmetry.</text>
</comment>
<evidence type="ECO:0000256" key="7">
    <source>
        <dbReference type="ARBA" id="ARBA00022823"/>
    </source>
</evidence>
<comment type="similarity">
    <text evidence="2">Belongs to the 2-oxoacid dehydrogenase family.</text>
</comment>
<comment type="function">
    <text evidence="9">The pyruvate dehydrogenase complex catalyzes the overall conversion of pyruvate to acetyl-CoA and CO(2). It contains multiple copies of three enzymatic components: pyruvate dehydrogenase (E1), dihydrolipoamide acetyltransferase (E2) and lipoamide dehydrogenase (E3).</text>
</comment>
<evidence type="ECO:0000256" key="9">
    <source>
        <dbReference type="ARBA" id="ARBA00025211"/>
    </source>
</evidence>
<sequence length="254" mass="26967">MSARPDTEAPAWPASLPPMPVVDFSLFGEVDTVPLPRHQKLVASFLARNWAQIPHVTHHDEADVAALETVRREAGEALGVKLTPVPFIIKAVVKALQAFPRFNASLGADGNSLVMKRYFHIGVAVETPNGLVVPVIRDCDRKSIGEIAAELADKAGRARAKGLPITEMSGGCFSVSSLGNLGGTGFTPIINAPEVAILGVTRATERLRLVDGEVRSVPVLPLSLSYDHRVINGADAARFTRFVADALADPAALA</sequence>
<dbReference type="Pfam" id="PF00198">
    <property type="entry name" value="2-oxoacid_dh"/>
    <property type="match status" value="1"/>
</dbReference>
<dbReference type="GO" id="GO:0004742">
    <property type="term" value="F:dihydrolipoyllysine-residue acetyltransferase activity"/>
    <property type="evidence" value="ECO:0007669"/>
    <property type="project" value="UniProtKB-EC"/>
</dbReference>
<evidence type="ECO:0000256" key="6">
    <source>
        <dbReference type="ARBA" id="ARBA00022679"/>
    </source>
</evidence>
<dbReference type="PANTHER" id="PTHR43178:SF2">
    <property type="entry name" value="DIHYDROLIPOYLLYSINE-RESIDUE ACETYLTRANSFERASE COMPONENT OF PYRUVATE DEHYDROGENASE COMPLEX"/>
    <property type="match status" value="1"/>
</dbReference>
<dbReference type="EC" id="2.3.1.12" evidence="4"/>
<dbReference type="InterPro" id="IPR050743">
    <property type="entry name" value="2-oxoacid_DH_E2_comp"/>
</dbReference>
<dbReference type="OrthoDB" id="9805770at2"/>
<evidence type="ECO:0000256" key="8">
    <source>
        <dbReference type="ARBA" id="ARBA00023315"/>
    </source>
</evidence>
<evidence type="ECO:0000256" key="5">
    <source>
        <dbReference type="ARBA" id="ARBA00016300"/>
    </source>
</evidence>
<dbReference type="PANTHER" id="PTHR43178">
    <property type="entry name" value="DIHYDROLIPOAMIDE ACETYLTRANSFERASE COMPONENT OF PYRUVATE DEHYDROGENASE COMPLEX"/>
    <property type="match status" value="1"/>
</dbReference>
<gene>
    <name evidence="14" type="ORF">C666_11300</name>
</gene>
<evidence type="ECO:0000256" key="12">
    <source>
        <dbReference type="ARBA" id="ARBA00048370"/>
    </source>
</evidence>
<dbReference type="InterPro" id="IPR023213">
    <property type="entry name" value="CAT-like_dom_sf"/>
</dbReference>
<dbReference type="EMBL" id="AMXE01000040">
    <property type="protein sequence ID" value="ENO87275.1"/>
    <property type="molecule type" value="Genomic_DNA"/>
</dbReference>
<keyword evidence="15" id="KW-1185">Reference proteome</keyword>
<reference evidence="14 15" key="1">
    <citation type="submission" date="2012-09" db="EMBL/GenBank/DDBJ databases">
        <title>Draft Genome Sequences of 6 Strains from Genus Thauera.</title>
        <authorList>
            <person name="Liu B."/>
            <person name="Shapleigh J.P."/>
            <person name="Frostegard A.H."/>
        </authorList>
    </citation>
    <scope>NUCLEOTIDE SEQUENCE [LARGE SCALE GENOMIC DNA]</scope>
    <source>
        <strain evidence="15">47Lol / DSM 12138</strain>
    </source>
</reference>
<comment type="cofactor">
    <cofactor evidence="1">
        <name>(R)-lipoate</name>
        <dbReference type="ChEBI" id="CHEBI:83088"/>
    </cofactor>
</comment>
<protein>
    <recommendedName>
        <fullName evidence="5">Dihydrolipoyllysine-residue acetyltransferase component of pyruvate dehydrogenase complex</fullName>
        <ecNumber evidence="4">2.3.1.12</ecNumber>
    </recommendedName>
    <alternativeName>
        <fullName evidence="10">Dihydrolipoamide acetyltransferase component of pyruvate dehydrogenase complex</fullName>
    </alternativeName>
    <alternativeName>
        <fullName evidence="11">E2</fullName>
    </alternativeName>
</protein>
<keyword evidence="6 14" id="KW-0808">Transferase</keyword>
<comment type="catalytic activity">
    <reaction evidence="12">
        <text>N(6)-[(R)-dihydrolipoyl]-L-lysyl-[protein] + acetyl-CoA = N(6)-[(R)-S(8)-acetyldihydrolipoyl]-L-lysyl-[protein] + CoA</text>
        <dbReference type="Rhea" id="RHEA:17017"/>
        <dbReference type="Rhea" id="RHEA-COMP:10475"/>
        <dbReference type="Rhea" id="RHEA-COMP:10478"/>
        <dbReference type="ChEBI" id="CHEBI:57287"/>
        <dbReference type="ChEBI" id="CHEBI:57288"/>
        <dbReference type="ChEBI" id="CHEBI:83100"/>
        <dbReference type="ChEBI" id="CHEBI:83111"/>
        <dbReference type="EC" id="2.3.1.12"/>
    </reaction>
</comment>
<dbReference type="Proteomes" id="UP000013232">
    <property type="component" value="Unassembled WGS sequence"/>
</dbReference>
<dbReference type="InterPro" id="IPR001078">
    <property type="entry name" value="2-oxoacid_DH_actylTfrase"/>
</dbReference>
<comment type="caution">
    <text evidence="14">The sequence shown here is derived from an EMBL/GenBank/DDBJ whole genome shotgun (WGS) entry which is preliminary data.</text>
</comment>
<organism evidence="14 15">
    <name type="scientific">Thauera linaloolentis (strain DSM 12138 / JCM 21573 / CCUG 41526 / CIP 105981 / IAM 15112 / NBRC 102519 / 47Lol)</name>
    <dbReference type="NCBI Taxonomy" id="1123367"/>
    <lineage>
        <taxon>Bacteria</taxon>
        <taxon>Pseudomonadati</taxon>
        <taxon>Pseudomonadota</taxon>
        <taxon>Betaproteobacteria</taxon>
        <taxon>Rhodocyclales</taxon>
        <taxon>Zoogloeaceae</taxon>
        <taxon>Thauera</taxon>
    </lineage>
</organism>
<evidence type="ECO:0000313" key="15">
    <source>
        <dbReference type="Proteomes" id="UP000013232"/>
    </source>
</evidence>
<evidence type="ECO:0000256" key="4">
    <source>
        <dbReference type="ARBA" id="ARBA00013114"/>
    </source>
</evidence>
<evidence type="ECO:0000256" key="1">
    <source>
        <dbReference type="ARBA" id="ARBA00001938"/>
    </source>
</evidence>
<proteinExistence type="inferred from homology"/>
<dbReference type="GO" id="GO:0005737">
    <property type="term" value="C:cytoplasm"/>
    <property type="evidence" value="ECO:0007669"/>
    <property type="project" value="TreeGrafter"/>
</dbReference>
<dbReference type="FunFam" id="3.30.559.10:FF:000004">
    <property type="entry name" value="Acetyltransferase component of pyruvate dehydrogenase complex"/>
    <property type="match status" value="1"/>
</dbReference>
<evidence type="ECO:0000259" key="13">
    <source>
        <dbReference type="Pfam" id="PF00198"/>
    </source>
</evidence>
<dbReference type="Gene3D" id="3.30.559.10">
    <property type="entry name" value="Chloramphenicol acetyltransferase-like domain"/>
    <property type="match status" value="1"/>
</dbReference>
<feature type="domain" description="2-oxoacid dehydrogenase acyltransferase catalytic" evidence="13">
    <location>
        <begin position="29"/>
        <end position="253"/>
    </location>
</feature>
<dbReference type="eggNOG" id="COG0508">
    <property type="taxonomic scope" value="Bacteria"/>
</dbReference>
<evidence type="ECO:0000256" key="2">
    <source>
        <dbReference type="ARBA" id="ARBA00007317"/>
    </source>
</evidence>
<evidence type="ECO:0000313" key="14">
    <source>
        <dbReference type="EMBL" id="ENO87275.1"/>
    </source>
</evidence>
<evidence type="ECO:0000256" key="11">
    <source>
        <dbReference type="ARBA" id="ARBA00031531"/>
    </source>
</evidence>
<name>N6Y6S1_THAL4</name>
<evidence type="ECO:0000256" key="3">
    <source>
        <dbReference type="ARBA" id="ARBA00011484"/>
    </source>
</evidence>
<keyword evidence="7" id="KW-0450">Lipoyl</keyword>
<dbReference type="GO" id="GO:0031405">
    <property type="term" value="F:lipoic acid binding"/>
    <property type="evidence" value="ECO:0007669"/>
    <property type="project" value="TreeGrafter"/>
</dbReference>
<dbReference type="RefSeq" id="WP_004338685.1">
    <property type="nucleotide sequence ID" value="NZ_AMXE01000040.1"/>
</dbReference>
<keyword evidence="8" id="KW-0012">Acyltransferase</keyword>